<protein>
    <submittedName>
        <fullName evidence="3">Uncharacterized protein</fullName>
    </submittedName>
</protein>
<evidence type="ECO:0000313" key="4">
    <source>
        <dbReference type="Proteomes" id="UP001221413"/>
    </source>
</evidence>
<evidence type="ECO:0000313" key="3">
    <source>
        <dbReference type="EMBL" id="KAJ6258423.1"/>
    </source>
</evidence>
<evidence type="ECO:0000256" key="2">
    <source>
        <dbReference type="ARBA" id="ARBA00022989"/>
    </source>
</evidence>
<comment type="caution">
    <text evidence="3">The sequence shown here is derived from an EMBL/GenBank/DDBJ whole genome shotgun (WGS) entry which is preliminary data.</text>
</comment>
<sequence>MNVVLVGVGVAAAAFMGRVGLQALRKYKAIPGATSGFGKQFYKGGFDSRMNRREASLILSLRRIFISNLATRTAADTATFVVGKNSKHKELYTLNHTPLLDIF</sequence>
<dbReference type="AlphaFoldDB" id="A0AAD6ITJ0"/>
<dbReference type="EMBL" id="JAQGDS010000008">
    <property type="protein sequence ID" value="KAJ6258423.1"/>
    <property type="molecule type" value="Genomic_DNA"/>
</dbReference>
<keyword evidence="2" id="KW-0472">Membrane</keyword>
<keyword evidence="4" id="KW-1185">Reference proteome</keyword>
<proteinExistence type="predicted"/>
<name>A0AAD6ITJ0_DREDA</name>
<dbReference type="GO" id="GO:0001405">
    <property type="term" value="C:PAM complex, Tim23 associated import motor"/>
    <property type="evidence" value="ECO:0007669"/>
    <property type="project" value="TreeGrafter"/>
</dbReference>
<dbReference type="PANTHER" id="PTHR12763">
    <property type="match status" value="1"/>
</dbReference>
<reference evidence="3" key="1">
    <citation type="submission" date="2023-01" db="EMBL/GenBank/DDBJ databases">
        <title>The chitinases involved in constricting ring structure development in the nematode-trapping fungus Drechslerella dactyloides.</title>
        <authorList>
            <person name="Wang R."/>
            <person name="Zhang L."/>
            <person name="Tang P."/>
            <person name="Li S."/>
            <person name="Liang L."/>
        </authorList>
    </citation>
    <scope>NUCLEOTIDE SEQUENCE</scope>
    <source>
        <strain evidence="3">YMF1.00031</strain>
    </source>
</reference>
<dbReference type="GO" id="GO:0001671">
    <property type="term" value="F:ATPase activator activity"/>
    <property type="evidence" value="ECO:0007669"/>
    <property type="project" value="TreeGrafter"/>
</dbReference>
<evidence type="ECO:0000256" key="1">
    <source>
        <dbReference type="ARBA" id="ARBA00022692"/>
    </source>
</evidence>
<accession>A0AAD6ITJ0</accession>
<keyword evidence="1" id="KW-0812">Transmembrane</keyword>
<dbReference type="GO" id="GO:0030150">
    <property type="term" value="P:protein import into mitochondrial matrix"/>
    <property type="evidence" value="ECO:0007669"/>
    <property type="project" value="TreeGrafter"/>
</dbReference>
<keyword evidence="2" id="KW-1133">Transmembrane helix</keyword>
<dbReference type="PANTHER" id="PTHR12763:SF28">
    <property type="entry name" value="GEO10507P1-RELATED"/>
    <property type="match status" value="1"/>
</dbReference>
<dbReference type="Proteomes" id="UP001221413">
    <property type="component" value="Unassembled WGS sequence"/>
</dbReference>
<organism evidence="3 4">
    <name type="scientific">Drechslerella dactyloides</name>
    <name type="common">Nematode-trapping fungus</name>
    <name type="synonym">Arthrobotrys dactyloides</name>
    <dbReference type="NCBI Taxonomy" id="74499"/>
    <lineage>
        <taxon>Eukaryota</taxon>
        <taxon>Fungi</taxon>
        <taxon>Dikarya</taxon>
        <taxon>Ascomycota</taxon>
        <taxon>Pezizomycotina</taxon>
        <taxon>Orbiliomycetes</taxon>
        <taxon>Orbiliales</taxon>
        <taxon>Orbiliaceae</taxon>
        <taxon>Drechslerella</taxon>
    </lineage>
</organism>
<gene>
    <name evidence="3" type="ORF">Dda_6463</name>
</gene>